<dbReference type="NCBIfam" id="TIGR02532">
    <property type="entry name" value="IV_pilin_GFxxxE"/>
    <property type="match status" value="1"/>
</dbReference>
<sequence length="177" mass="19746">MKVKKSRDEGFTLIEVLAATVILSIASLGMMAFFLHAMSYNKGNQNKTVMINLARNALFYMEKQSFSDLETYFNGSSDLSLPSHDKIDLSTSGCTETAGSLICPREHQILSKFYGIGDVFNPEVNGKLYQVVVTYQESRKRDYLLPISVTVKDTSGSTDSMRYQANVEGDIVDESIR</sequence>
<proteinExistence type="predicted"/>
<dbReference type="Proteomes" id="UP000276128">
    <property type="component" value="Unassembled WGS sequence"/>
</dbReference>
<comment type="caution">
    <text evidence="4">The sequence shown here is derived from an EMBL/GenBank/DDBJ whole genome shotgun (WGS) entry which is preliminary data.</text>
</comment>
<evidence type="ECO:0000313" key="4">
    <source>
        <dbReference type="EMBL" id="RTE01414.1"/>
    </source>
</evidence>
<name>A0A3S0A6G7_9BACL</name>
<keyword evidence="3" id="KW-0472">Membrane</keyword>
<dbReference type="Pfam" id="PF07963">
    <property type="entry name" value="N_methyl"/>
    <property type="match status" value="1"/>
</dbReference>
<gene>
    <name evidence="4" type="ORF">EJQ19_30940</name>
</gene>
<dbReference type="OrthoDB" id="2456766at2"/>
<feature type="transmembrane region" description="Helical" evidence="3">
    <location>
        <begin position="12"/>
        <end position="35"/>
    </location>
</feature>
<dbReference type="GO" id="GO:0030420">
    <property type="term" value="P:establishment of competence for transformation"/>
    <property type="evidence" value="ECO:0007669"/>
    <property type="project" value="UniProtKB-KW"/>
</dbReference>
<comment type="subcellular location">
    <subcellularLocation>
        <location evidence="1">Cell surface</location>
    </subcellularLocation>
</comment>
<dbReference type="EMBL" id="RXHU01000135">
    <property type="protein sequence ID" value="RTE01414.1"/>
    <property type="molecule type" value="Genomic_DNA"/>
</dbReference>
<evidence type="ECO:0000256" key="2">
    <source>
        <dbReference type="ARBA" id="ARBA00023287"/>
    </source>
</evidence>
<organism evidence="4 5">
    <name type="scientific">Paenibacillus whitsoniae</name>
    <dbReference type="NCBI Taxonomy" id="2496558"/>
    <lineage>
        <taxon>Bacteria</taxon>
        <taxon>Bacillati</taxon>
        <taxon>Bacillota</taxon>
        <taxon>Bacilli</taxon>
        <taxon>Bacillales</taxon>
        <taxon>Paenibacillaceae</taxon>
        <taxon>Paenibacillus</taxon>
    </lineage>
</organism>
<accession>A0A3S0A6G7</accession>
<keyword evidence="3" id="KW-1133">Transmembrane helix</keyword>
<dbReference type="RefSeq" id="WP_126145061.1">
    <property type="nucleotide sequence ID" value="NZ_RXHU01000135.1"/>
</dbReference>
<dbReference type="AlphaFoldDB" id="A0A3S0A6G7"/>
<evidence type="ECO:0000256" key="1">
    <source>
        <dbReference type="ARBA" id="ARBA00004241"/>
    </source>
</evidence>
<reference evidence="4 5" key="1">
    <citation type="submission" date="2018-12" db="EMBL/GenBank/DDBJ databases">
        <title>Bacillus ochoae sp. nov., Paenibacillus whitsoniae sp. nov., Paenibacillus spiritus sp. nov. Isolated from the Mars Exploration Rover during spacecraft assembly.</title>
        <authorList>
            <person name="Seuylemezian A."/>
            <person name="Vaishampayan P."/>
        </authorList>
    </citation>
    <scope>NUCLEOTIDE SEQUENCE [LARGE SCALE GENOMIC DNA]</scope>
    <source>
        <strain evidence="4 5">MER 54</strain>
    </source>
</reference>
<evidence type="ECO:0000313" key="5">
    <source>
        <dbReference type="Proteomes" id="UP000276128"/>
    </source>
</evidence>
<evidence type="ECO:0000256" key="3">
    <source>
        <dbReference type="SAM" id="Phobius"/>
    </source>
</evidence>
<protein>
    <submittedName>
        <fullName evidence="4">Prepilin-type N-terminal cleavage/methylation domain-containing protein</fullName>
    </submittedName>
</protein>
<keyword evidence="5" id="KW-1185">Reference proteome</keyword>
<dbReference type="InterPro" id="IPR012902">
    <property type="entry name" value="N_methyl_site"/>
</dbReference>
<dbReference type="PROSITE" id="PS00409">
    <property type="entry name" value="PROKAR_NTER_METHYL"/>
    <property type="match status" value="1"/>
</dbReference>
<keyword evidence="3" id="KW-0812">Transmembrane</keyword>
<dbReference type="GO" id="GO:0009986">
    <property type="term" value="C:cell surface"/>
    <property type="evidence" value="ECO:0007669"/>
    <property type="project" value="UniProtKB-SubCell"/>
</dbReference>
<keyword evidence="2" id="KW-0178">Competence</keyword>